<reference evidence="1 2" key="1">
    <citation type="journal article" date="2016" name="Nat. Commun.">
        <title>Thousands of microbial genomes shed light on interconnected biogeochemical processes in an aquifer system.</title>
        <authorList>
            <person name="Anantharaman K."/>
            <person name="Brown C.T."/>
            <person name="Hug L.A."/>
            <person name="Sharon I."/>
            <person name="Castelle C.J."/>
            <person name="Probst A.J."/>
            <person name="Thomas B.C."/>
            <person name="Singh A."/>
            <person name="Wilkins M.J."/>
            <person name="Karaoz U."/>
            <person name="Brodie E.L."/>
            <person name="Williams K.H."/>
            <person name="Hubbard S.S."/>
            <person name="Banfield J.F."/>
        </authorList>
    </citation>
    <scope>NUCLEOTIDE SEQUENCE [LARGE SCALE GENOMIC DNA]</scope>
</reference>
<dbReference type="AlphaFoldDB" id="A0A1G1YQI3"/>
<evidence type="ECO:0000313" key="1">
    <source>
        <dbReference type="EMBL" id="OGY54612.1"/>
    </source>
</evidence>
<comment type="caution">
    <text evidence="1">The sequence shown here is derived from an EMBL/GenBank/DDBJ whole genome shotgun (WGS) entry which is preliminary data.</text>
</comment>
<name>A0A1G1YQI3_9BACT</name>
<sequence length="138" mass="16002">MAIESTKKEEIEKILRANENLLERAKGEDWNIYYNKKADMITMGANFPAGTFYYCVDDGAMIRIDENNKIYGFAIENAKFYLKRHPEIALLFYPIVHPYRFFGLLLRYKFVRNVDKIGKILSFSNSIAGKAHYGLSNS</sequence>
<evidence type="ECO:0000313" key="2">
    <source>
        <dbReference type="Proteomes" id="UP000178944"/>
    </source>
</evidence>
<protein>
    <submittedName>
        <fullName evidence="1">Uncharacterized protein</fullName>
    </submittedName>
</protein>
<organism evidence="1 2">
    <name type="scientific">Candidatus Buchananbacteria bacterium RIFCSPLOWO2_01_FULL_56_15</name>
    <dbReference type="NCBI Taxonomy" id="1797547"/>
    <lineage>
        <taxon>Bacteria</taxon>
        <taxon>Candidatus Buchananiibacteriota</taxon>
    </lineage>
</organism>
<gene>
    <name evidence="1" type="ORF">A2951_03000</name>
</gene>
<dbReference type="EMBL" id="MHIQ01000030">
    <property type="protein sequence ID" value="OGY54612.1"/>
    <property type="molecule type" value="Genomic_DNA"/>
</dbReference>
<dbReference type="Proteomes" id="UP000178944">
    <property type="component" value="Unassembled WGS sequence"/>
</dbReference>
<accession>A0A1G1YQI3</accession>
<proteinExistence type="predicted"/>